<accession>A0A4R5D9C8</accession>
<dbReference type="EMBL" id="SMKZ01000025">
    <property type="protein sequence ID" value="TDE08351.1"/>
    <property type="molecule type" value="Genomic_DNA"/>
</dbReference>
<dbReference type="InterPro" id="IPR051020">
    <property type="entry name" value="ALDH-related_metabolic_enz"/>
</dbReference>
<feature type="region of interest" description="Disordered" evidence="3">
    <location>
        <begin position="150"/>
        <end position="183"/>
    </location>
</feature>
<feature type="domain" description="Aldehyde dehydrogenase" evidence="4">
    <location>
        <begin position="3"/>
        <end position="64"/>
    </location>
</feature>
<proteinExistence type="inferred from homology"/>
<name>A0A4R5D9C8_9ACTN</name>
<dbReference type="InterPro" id="IPR016161">
    <property type="entry name" value="Ald_DH/histidinol_DH"/>
</dbReference>
<evidence type="ECO:0000256" key="1">
    <source>
        <dbReference type="ARBA" id="ARBA00009986"/>
    </source>
</evidence>
<evidence type="ECO:0000259" key="4">
    <source>
        <dbReference type="Pfam" id="PF00171"/>
    </source>
</evidence>
<dbReference type="Pfam" id="PF00171">
    <property type="entry name" value="Aldedh"/>
    <property type="match status" value="1"/>
</dbReference>
<reference evidence="5 6" key="1">
    <citation type="submission" date="2019-03" db="EMBL/GenBank/DDBJ databases">
        <title>Draft genome sequences of novel Actinobacteria.</title>
        <authorList>
            <person name="Sahin N."/>
            <person name="Ay H."/>
            <person name="Saygin H."/>
        </authorList>
    </citation>
    <scope>NUCLEOTIDE SEQUENCE [LARGE SCALE GENOMIC DNA]</scope>
    <source>
        <strain evidence="5 6">5K138</strain>
    </source>
</reference>
<sequence>MLPTLIDRVAPDHSLATDELFGPVTVLHPVATLDEAIDTANACGSNLQTAVFTRSIDRAFTAIRAEGGLPLGYHAKKITRMRRRAGTPTRKRTISSNGSTPDDTGAGRAEARSHGGRQSASAAGGPGGGVRVCDGGRDGCGVRARAGVLRGGVGSRSSTSRATTSRRKARASPPVSGWPPRSASRWNALVTCSGLAPRRTPSTSCGSTPSSTPMSAFTIDHLRVRLPLPFATYTTPRDREM</sequence>
<dbReference type="GO" id="GO:0008911">
    <property type="term" value="F:lactaldehyde dehydrogenase (NAD+) activity"/>
    <property type="evidence" value="ECO:0007669"/>
    <property type="project" value="TreeGrafter"/>
</dbReference>
<dbReference type="InterPro" id="IPR016163">
    <property type="entry name" value="Ald_DH_C"/>
</dbReference>
<dbReference type="Gene3D" id="3.40.309.10">
    <property type="entry name" value="Aldehyde Dehydrogenase, Chain A, domain 2"/>
    <property type="match status" value="1"/>
</dbReference>
<gene>
    <name evidence="5" type="ORF">E1269_17755</name>
</gene>
<evidence type="ECO:0000313" key="5">
    <source>
        <dbReference type="EMBL" id="TDE08351.1"/>
    </source>
</evidence>
<dbReference type="PANTHER" id="PTHR42991:SF1">
    <property type="entry name" value="ALDEHYDE DEHYDROGENASE"/>
    <property type="match status" value="1"/>
</dbReference>
<feature type="compositionally biased region" description="Basic residues" evidence="3">
    <location>
        <begin position="80"/>
        <end position="93"/>
    </location>
</feature>
<organism evidence="5 6">
    <name type="scientific">Jiangella asiatica</name>
    <dbReference type="NCBI Taxonomy" id="2530372"/>
    <lineage>
        <taxon>Bacteria</taxon>
        <taxon>Bacillati</taxon>
        <taxon>Actinomycetota</taxon>
        <taxon>Actinomycetes</taxon>
        <taxon>Jiangellales</taxon>
        <taxon>Jiangellaceae</taxon>
        <taxon>Jiangella</taxon>
    </lineage>
</organism>
<dbReference type="PANTHER" id="PTHR42991">
    <property type="entry name" value="ALDEHYDE DEHYDROGENASE"/>
    <property type="match status" value="1"/>
</dbReference>
<dbReference type="Proteomes" id="UP000294739">
    <property type="component" value="Unassembled WGS sequence"/>
</dbReference>
<comment type="similarity">
    <text evidence="1">Belongs to the aldehyde dehydrogenase family.</text>
</comment>
<keyword evidence="6" id="KW-1185">Reference proteome</keyword>
<dbReference type="SUPFAM" id="SSF53720">
    <property type="entry name" value="ALDH-like"/>
    <property type="match status" value="1"/>
</dbReference>
<evidence type="ECO:0000256" key="3">
    <source>
        <dbReference type="SAM" id="MobiDB-lite"/>
    </source>
</evidence>
<dbReference type="InParanoid" id="A0A4R5D9C8"/>
<feature type="region of interest" description="Disordered" evidence="3">
    <location>
        <begin position="80"/>
        <end position="130"/>
    </location>
</feature>
<keyword evidence="2" id="KW-0560">Oxidoreductase</keyword>
<comment type="caution">
    <text evidence="5">The sequence shown here is derived from an EMBL/GenBank/DDBJ whole genome shotgun (WGS) entry which is preliminary data.</text>
</comment>
<dbReference type="InterPro" id="IPR015590">
    <property type="entry name" value="Aldehyde_DH_dom"/>
</dbReference>
<dbReference type="AlphaFoldDB" id="A0A4R5D9C8"/>
<evidence type="ECO:0000313" key="6">
    <source>
        <dbReference type="Proteomes" id="UP000294739"/>
    </source>
</evidence>
<evidence type="ECO:0000256" key="2">
    <source>
        <dbReference type="ARBA" id="ARBA00023002"/>
    </source>
</evidence>
<protein>
    <submittedName>
        <fullName evidence="5">Aldehyde dehydrogenase family protein</fullName>
    </submittedName>
</protein>